<dbReference type="RefSeq" id="WP_023271741.1">
    <property type="nucleotide sequence ID" value="NZ_KI530712.1"/>
</dbReference>
<dbReference type="InterPro" id="IPR050879">
    <property type="entry name" value="Acyltransferase_3"/>
</dbReference>
<feature type="transmembrane region" description="Helical" evidence="1">
    <location>
        <begin position="45"/>
        <end position="63"/>
    </location>
</feature>
<feature type="transmembrane region" description="Helical" evidence="1">
    <location>
        <begin position="318"/>
        <end position="338"/>
    </location>
</feature>
<evidence type="ECO:0000259" key="2">
    <source>
        <dbReference type="Pfam" id="PF01757"/>
    </source>
</evidence>
<protein>
    <recommendedName>
        <fullName evidence="2">Acyltransferase 3 domain-containing protein</fullName>
    </recommendedName>
</protein>
<sequence>MNKNHIFSVDIIRGFSILLVLLHHFNIPYKLHLAWFNILCRNGNYGVTMFFVVSGFLITRNSLNRYGNISGIDFKDFYIRRAARILPCLFLLVALVSLLVWANFPVFVNHEPNGMHVSYAATVLAALTFCMNILVIHYGWVNYVLGVLWSLSVEEVFYLVFPILCFFLKKRRYIVILLIFTTLYAIYYRSNFYLNANEAYLYHYFSSFDAIAIGCFLGLFFDRRKYSYLFYNFRYLIILLMIFLYCYAPIKLVSTWSMTVFAILTALLIYAYQNKISEEKIFFPFIWLGHRSYEVYLFHLVILGLVKMNYIPSTTNDLTKWFICIIYLGLSMMLGSLIEKYYSRPMNKKIRSKFIKLG</sequence>
<feature type="domain" description="Acyltransferase 3" evidence="2">
    <location>
        <begin position="8"/>
        <end position="332"/>
    </location>
</feature>
<keyword evidence="1" id="KW-0472">Membrane</keyword>
<feature type="transmembrane region" description="Helical" evidence="1">
    <location>
        <begin position="256"/>
        <end position="272"/>
    </location>
</feature>
<dbReference type="Proteomes" id="UP000023785">
    <property type="component" value="Unassembled WGS sequence"/>
</dbReference>
<feature type="transmembrane region" description="Helical" evidence="1">
    <location>
        <begin position="116"/>
        <end position="140"/>
    </location>
</feature>
<dbReference type="AlphaFoldDB" id="V2TGE4"/>
<dbReference type="HOGENOM" id="CLU_005679_1_0_6"/>
<dbReference type="EMBL" id="AYER01000001">
    <property type="protein sequence ID" value="ESK41148.1"/>
    <property type="molecule type" value="Genomic_DNA"/>
</dbReference>
<accession>V2TGE4</accession>
<feature type="transmembrane region" description="Helical" evidence="1">
    <location>
        <begin position="293"/>
        <end position="312"/>
    </location>
</feature>
<dbReference type="PATRIC" id="fig|1392540.3.peg.132"/>
<keyword evidence="4" id="KW-1185">Reference proteome</keyword>
<dbReference type="Pfam" id="PF01757">
    <property type="entry name" value="Acyl_transf_3"/>
    <property type="match status" value="1"/>
</dbReference>
<feature type="transmembrane region" description="Helical" evidence="1">
    <location>
        <begin position="83"/>
        <end position="104"/>
    </location>
</feature>
<comment type="caution">
    <text evidence="3">The sequence shown here is derived from an EMBL/GenBank/DDBJ whole genome shotgun (WGS) entry which is preliminary data.</text>
</comment>
<feature type="transmembrane region" description="Helical" evidence="1">
    <location>
        <begin position="173"/>
        <end position="189"/>
    </location>
</feature>
<keyword evidence="1" id="KW-0812">Transmembrane</keyword>
<gene>
    <name evidence="3" type="ORF">P256_00136</name>
</gene>
<feature type="transmembrane region" description="Helical" evidence="1">
    <location>
        <begin position="6"/>
        <end position="25"/>
    </location>
</feature>
<dbReference type="OrthoDB" id="9767863at2"/>
<evidence type="ECO:0000256" key="1">
    <source>
        <dbReference type="SAM" id="Phobius"/>
    </source>
</evidence>
<keyword evidence="1" id="KW-1133">Transmembrane helix</keyword>
<reference evidence="3 4" key="1">
    <citation type="submission" date="2013-10" db="EMBL/GenBank/DDBJ databases">
        <title>The Genome Sequence of Acinetobacter nectaris CIP 110549.</title>
        <authorList>
            <consortium name="The Broad Institute Genomics Platform"/>
            <consortium name="The Broad Institute Genome Sequencing Center for Infectious Disease"/>
            <person name="Cerqueira G."/>
            <person name="Feldgarden M."/>
            <person name="Courvalin P."/>
            <person name="Grillot-Courvalin C."/>
            <person name="Clermont D."/>
            <person name="Rocha E."/>
            <person name="Yoon E.-J."/>
            <person name="Nemec A."/>
            <person name="Young S.K."/>
            <person name="Zeng Q."/>
            <person name="Gargeya S."/>
            <person name="Fitzgerald M."/>
            <person name="Abouelleil A."/>
            <person name="Alvarado L."/>
            <person name="Berlin A.M."/>
            <person name="Chapman S.B."/>
            <person name="Gainer-Dewar J."/>
            <person name="Goldberg J."/>
            <person name="Gnerre S."/>
            <person name="Griggs A."/>
            <person name="Gujja S."/>
            <person name="Hansen M."/>
            <person name="Howarth C."/>
            <person name="Imamovic A."/>
            <person name="Ireland A."/>
            <person name="Larimer J."/>
            <person name="McCowan C."/>
            <person name="Murphy C."/>
            <person name="Pearson M."/>
            <person name="Poon T.W."/>
            <person name="Priest M."/>
            <person name="Roberts A."/>
            <person name="Saif S."/>
            <person name="Shea T."/>
            <person name="Sykes S."/>
            <person name="Wortman J."/>
            <person name="Nusbaum C."/>
            <person name="Birren B."/>
        </authorList>
    </citation>
    <scope>NUCLEOTIDE SEQUENCE [LARGE SCALE GENOMIC DNA]</scope>
    <source>
        <strain evidence="3 4">CIP 110549</strain>
    </source>
</reference>
<dbReference type="PANTHER" id="PTHR23028">
    <property type="entry name" value="ACETYLTRANSFERASE"/>
    <property type="match status" value="1"/>
</dbReference>
<evidence type="ECO:0000313" key="4">
    <source>
        <dbReference type="Proteomes" id="UP000023785"/>
    </source>
</evidence>
<dbReference type="PANTHER" id="PTHR23028:SF53">
    <property type="entry name" value="ACYL_TRANSF_3 DOMAIN-CONTAINING PROTEIN"/>
    <property type="match status" value="1"/>
</dbReference>
<dbReference type="GO" id="GO:0016020">
    <property type="term" value="C:membrane"/>
    <property type="evidence" value="ECO:0007669"/>
    <property type="project" value="TreeGrafter"/>
</dbReference>
<feature type="transmembrane region" description="Helical" evidence="1">
    <location>
        <begin position="201"/>
        <end position="221"/>
    </location>
</feature>
<dbReference type="STRING" id="1392540.P256_00136"/>
<name>V2TGE4_9GAMM</name>
<evidence type="ECO:0000313" key="3">
    <source>
        <dbReference type="EMBL" id="ESK41148.1"/>
    </source>
</evidence>
<proteinExistence type="predicted"/>
<organism evidence="3 4">
    <name type="scientific">Acinetobacter nectaris CIP 110549</name>
    <dbReference type="NCBI Taxonomy" id="1392540"/>
    <lineage>
        <taxon>Bacteria</taxon>
        <taxon>Pseudomonadati</taxon>
        <taxon>Pseudomonadota</taxon>
        <taxon>Gammaproteobacteria</taxon>
        <taxon>Moraxellales</taxon>
        <taxon>Moraxellaceae</taxon>
        <taxon>Acinetobacter</taxon>
    </lineage>
</organism>
<feature type="transmembrane region" description="Helical" evidence="1">
    <location>
        <begin position="233"/>
        <end position="250"/>
    </location>
</feature>
<dbReference type="InterPro" id="IPR002656">
    <property type="entry name" value="Acyl_transf_3_dom"/>
</dbReference>
<dbReference type="GO" id="GO:0016747">
    <property type="term" value="F:acyltransferase activity, transferring groups other than amino-acyl groups"/>
    <property type="evidence" value="ECO:0007669"/>
    <property type="project" value="InterPro"/>
</dbReference>
<dbReference type="eggNOG" id="COG1835">
    <property type="taxonomic scope" value="Bacteria"/>
</dbReference>
<dbReference type="GO" id="GO:0000271">
    <property type="term" value="P:polysaccharide biosynthetic process"/>
    <property type="evidence" value="ECO:0007669"/>
    <property type="project" value="TreeGrafter"/>
</dbReference>